<gene>
    <name evidence="1" type="ORF">MRATA1EN22A_LOCUS21447</name>
</gene>
<protein>
    <submittedName>
        <fullName evidence="1">Uncharacterized protein</fullName>
    </submittedName>
</protein>
<feature type="non-terminal residue" evidence="1">
    <location>
        <position position="60"/>
    </location>
</feature>
<dbReference type="Proteomes" id="UP001162501">
    <property type="component" value="Chromosome 33"/>
</dbReference>
<dbReference type="EMBL" id="OX596117">
    <property type="protein sequence ID" value="CAN0488409.1"/>
    <property type="molecule type" value="Genomic_DNA"/>
</dbReference>
<name>A0AC59ZQH0_RANTA</name>
<sequence length="60" mass="6605">GPQPPKIIYIKLYSPAQVGCMRQVLGPGALGRPRGIGWRGRWEGGPGWGIHVKKKKIHYG</sequence>
<evidence type="ECO:0000313" key="2">
    <source>
        <dbReference type="Proteomes" id="UP001162501"/>
    </source>
</evidence>
<reference evidence="1" key="1">
    <citation type="submission" date="2023-05" db="EMBL/GenBank/DDBJ databases">
        <authorList>
            <consortium name="ELIXIR-Norway"/>
        </authorList>
    </citation>
    <scope>NUCLEOTIDE SEQUENCE</scope>
</reference>
<reference evidence="1" key="2">
    <citation type="submission" date="2025-03" db="EMBL/GenBank/DDBJ databases">
        <authorList>
            <consortium name="ELIXIR-Norway"/>
            <consortium name="Elixir Norway"/>
        </authorList>
    </citation>
    <scope>NUCLEOTIDE SEQUENCE</scope>
</reference>
<feature type="non-terminal residue" evidence="1">
    <location>
        <position position="1"/>
    </location>
</feature>
<organism evidence="1 2">
    <name type="scientific">Rangifer tarandus platyrhynchus</name>
    <name type="common">Svalbard reindeer</name>
    <dbReference type="NCBI Taxonomy" id="3082113"/>
    <lineage>
        <taxon>Eukaryota</taxon>
        <taxon>Metazoa</taxon>
        <taxon>Chordata</taxon>
        <taxon>Craniata</taxon>
        <taxon>Vertebrata</taxon>
        <taxon>Euteleostomi</taxon>
        <taxon>Mammalia</taxon>
        <taxon>Eutheria</taxon>
        <taxon>Laurasiatheria</taxon>
        <taxon>Artiodactyla</taxon>
        <taxon>Ruminantia</taxon>
        <taxon>Pecora</taxon>
        <taxon>Cervidae</taxon>
        <taxon>Odocoileinae</taxon>
        <taxon>Rangifer</taxon>
    </lineage>
</organism>
<proteinExistence type="predicted"/>
<accession>A0AC59ZQH0</accession>
<evidence type="ECO:0000313" key="1">
    <source>
        <dbReference type="EMBL" id="CAN0488409.1"/>
    </source>
</evidence>